<dbReference type="PRINTS" id="PR00368">
    <property type="entry name" value="FADPNR"/>
</dbReference>
<keyword evidence="6" id="KW-1185">Reference proteome</keyword>
<dbReference type="Proteomes" id="UP001254848">
    <property type="component" value="Unassembled WGS sequence"/>
</dbReference>
<dbReference type="PANTHER" id="PTHR43429">
    <property type="entry name" value="PYRIDINE NUCLEOTIDE-DISULFIDE OXIDOREDUCTASE DOMAIN-CONTAINING"/>
    <property type="match status" value="1"/>
</dbReference>
<proteinExistence type="predicted"/>
<dbReference type="RefSeq" id="WP_413781841.1">
    <property type="nucleotide sequence ID" value="NZ_JAUOZS010000001.1"/>
</dbReference>
<comment type="cofactor">
    <cofactor evidence="1">
        <name>FAD</name>
        <dbReference type="ChEBI" id="CHEBI:57692"/>
    </cofactor>
</comment>
<protein>
    <submittedName>
        <fullName evidence="5">FAD/NAD(P)-binding oxidoreductase</fullName>
        <ecNumber evidence="5">1.-.-.-</ecNumber>
    </submittedName>
</protein>
<feature type="domain" description="FAD/NAD(P)-binding" evidence="4">
    <location>
        <begin position="5"/>
        <end position="285"/>
    </location>
</feature>
<evidence type="ECO:0000313" key="5">
    <source>
        <dbReference type="EMBL" id="MDT8903384.1"/>
    </source>
</evidence>
<keyword evidence="5" id="KW-0560">Oxidoreductase</keyword>
<sequence>MDRTKHLIIGAGPAALAAAKAIRNADKSADIKLVTREESLPYSPAMLPYLISQELSEKDFFLKGRETLDSLGIQLVRGKEVVALHPEKKEVEYAGGERETYDKLLIATGAAPQVPPVENLAPDQVYTFRTYGDFERLSKNLGQNQDIAIYGAGLVAVEAAEKLCHAGHAVTIIARSSLLRKYFDPHSVAVLEKAFVKHGGKVITKSTLAAVGKKADKLELKLGNGRTLIVDRLLVATGVAANLVTGGLIPVAAGGLMVGRHMETSIPDVFAAGDVAAAPSFDDSQNAPCPILPEAVQQGKVAGANMAGEKIEYKGWIPGNYLRCFDEHLFSVGTIDATPADGYETFEKTDGDSFLKLVVKDGLLAGAEGLNQKYVHPGVFHYLIRERVPVGEYRELLLAKPRETACWLMTRHRADRAI</sequence>
<dbReference type="GO" id="GO:0016491">
    <property type="term" value="F:oxidoreductase activity"/>
    <property type="evidence" value="ECO:0007669"/>
    <property type="project" value="UniProtKB-KW"/>
</dbReference>
<evidence type="ECO:0000259" key="4">
    <source>
        <dbReference type="Pfam" id="PF07992"/>
    </source>
</evidence>
<dbReference type="Gene3D" id="3.30.390.30">
    <property type="match status" value="1"/>
</dbReference>
<name>A0ABU3P2V9_9FIRM</name>
<keyword evidence="3" id="KW-0274">FAD</keyword>
<dbReference type="Gene3D" id="3.50.50.60">
    <property type="entry name" value="FAD/NAD(P)-binding domain"/>
    <property type="match status" value="2"/>
</dbReference>
<dbReference type="PRINTS" id="PR00469">
    <property type="entry name" value="PNDRDTASEII"/>
</dbReference>
<dbReference type="Pfam" id="PF07992">
    <property type="entry name" value="Pyr_redox_2"/>
    <property type="match status" value="1"/>
</dbReference>
<comment type="caution">
    <text evidence="5">The sequence shown here is derived from an EMBL/GenBank/DDBJ whole genome shotgun (WGS) entry which is preliminary data.</text>
</comment>
<organism evidence="5 6">
    <name type="scientific">Anaeroselena agilis</name>
    <dbReference type="NCBI Taxonomy" id="3063788"/>
    <lineage>
        <taxon>Bacteria</taxon>
        <taxon>Bacillati</taxon>
        <taxon>Bacillota</taxon>
        <taxon>Negativicutes</taxon>
        <taxon>Acetonemataceae</taxon>
        <taxon>Anaeroselena</taxon>
    </lineage>
</organism>
<accession>A0ABU3P2V9</accession>
<evidence type="ECO:0000256" key="3">
    <source>
        <dbReference type="ARBA" id="ARBA00022827"/>
    </source>
</evidence>
<dbReference type="InterPro" id="IPR050260">
    <property type="entry name" value="FAD-bd_OxRdtase"/>
</dbReference>
<reference evidence="5 6" key="1">
    <citation type="submission" date="2023-07" db="EMBL/GenBank/DDBJ databases">
        <title>The novel representative of Negativicutes class, Anaeroselena agilis gen. nov. sp. nov.</title>
        <authorList>
            <person name="Prokofeva M.I."/>
            <person name="Elcheninov A.G."/>
            <person name="Klyukina A."/>
            <person name="Kublanov I.V."/>
            <person name="Frolov E.N."/>
            <person name="Podosokorskaya O.A."/>
        </authorList>
    </citation>
    <scope>NUCLEOTIDE SEQUENCE [LARGE SCALE GENOMIC DNA]</scope>
    <source>
        <strain evidence="5 6">4137-cl</strain>
    </source>
</reference>
<dbReference type="PANTHER" id="PTHR43429:SF3">
    <property type="entry name" value="NITRITE REDUCTASE [NAD(P)H]"/>
    <property type="match status" value="1"/>
</dbReference>
<evidence type="ECO:0000313" key="6">
    <source>
        <dbReference type="Proteomes" id="UP001254848"/>
    </source>
</evidence>
<dbReference type="InterPro" id="IPR023753">
    <property type="entry name" value="FAD/NAD-binding_dom"/>
</dbReference>
<keyword evidence="2" id="KW-0285">Flavoprotein</keyword>
<dbReference type="EC" id="1.-.-.-" evidence="5"/>
<dbReference type="EMBL" id="JAUOZS010000001">
    <property type="protein sequence ID" value="MDT8903384.1"/>
    <property type="molecule type" value="Genomic_DNA"/>
</dbReference>
<evidence type="ECO:0000256" key="1">
    <source>
        <dbReference type="ARBA" id="ARBA00001974"/>
    </source>
</evidence>
<dbReference type="SUPFAM" id="SSF51905">
    <property type="entry name" value="FAD/NAD(P)-binding domain"/>
    <property type="match status" value="2"/>
</dbReference>
<dbReference type="InterPro" id="IPR036188">
    <property type="entry name" value="FAD/NAD-bd_sf"/>
</dbReference>
<evidence type="ECO:0000256" key="2">
    <source>
        <dbReference type="ARBA" id="ARBA00022630"/>
    </source>
</evidence>
<gene>
    <name evidence="5" type="ORF">Q4T40_19310</name>
</gene>
<dbReference type="InterPro" id="IPR016156">
    <property type="entry name" value="FAD/NAD-linked_Rdtase_dimer_sf"/>
</dbReference>